<evidence type="ECO:0000256" key="6">
    <source>
        <dbReference type="ARBA" id="ARBA00022982"/>
    </source>
</evidence>
<organism evidence="10">
    <name type="scientific">marine sediment metagenome</name>
    <dbReference type="NCBI Taxonomy" id="412755"/>
    <lineage>
        <taxon>unclassified sequences</taxon>
        <taxon>metagenomes</taxon>
        <taxon>ecological metagenomes</taxon>
    </lineage>
</organism>
<evidence type="ECO:0000259" key="8">
    <source>
        <dbReference type="Pfam" id="PF01880"/>
    </source>
</evidence>
<dbReference type="InterPro" id="IPR051233">
    <property type="entry name" value="Desulfoferrodoxin_SOR"/>
</dbReference>
<evidence type="ECO:0008006" key="11">
    <source>
        <dbReference type="Google" id="ProtNLM"/>
    </source>
</evidence>
<comment type="cofactor">
    <cofactor evidence="2">
        <name>Cu(2+)</name>
        <dbReference type="ChEBI" id="CHEBI:29036"/>
    </cofactor>
</comment>
<keyword evidence="6" id="KW-0249">Electron transport</keyword>
<evidence type="ECO:0000256" key="1">
    <source>
        <dbReference type="ARBA" id="ARBA00001965"/>
    </source>
</evidence>
<comment type="cofactor">
    <cofactor evidence="1">
        <name>Fe(3+)</name>
        <dbReference type="ChEBI" id="CHEBI:29034"/>
    </cofactor>
</comment>
<reference evidence="10" key="1">
    <citation type="journal article" date="2015" name="Nature">
        <title>Complex archaea that bridge the gap between prokaryotes and eukaryotes.</title>
        <authorList>
            <person name="Spang A."/>
            <person name="Saw J.H."/>
            <person name="Jorgensen S.L."/>
            <person name="Zaremba-Niedzwiedzka K."/>
            <person name="Martijn J."/>
            <person name="Lind A.E."/>
            <person name="van Eijk R."/>
            <person name="Schleper C."/>
            <person name="Guy L."/>
            <person name="Ettema T.J."/>
        </authorList>
    </citation>
    <scope>NUCLEOTIDE SEQUENCE</scope>
</reference>
<accession>A0A0F9QF00</accession>
<dbReference type="InterPro" id="IPR004793">
    <property type="entry name" value="Desulfoferrodoxin_rbo"/>
</dbReference>
<feature type="domain" description="Desulfoferrodoxin ferrous iron-binding" evidence="8">
    <location>
        <begin position="88"/>
        <end position="174"/>
    </location>
</feature>
<dbReference type="NCBIfam" id="TIGR00332">
    <property type="entry name" value="neela_ferrous"/>
    <property type="match status" value="1"/>
</dbReference>
<dbReference type="Pfam" id="PF01880">
    <property type="entry name" value="Desulfoferrodox"/>
    <property type="match status" value="1"/>
</dbReference>
<sequence length="177" mass="20450">MFTFTSIFQKKVRRFLKIDKIFNLKSKFLKIRICDLKNNRIRICEDRMNQKDIFKCNVCGKVIEILNPGVPETICCGQPMDLMEEKTADWKGEKHVPKITIEGNKVTVDVGISMGTPHPMTDEHYIMWIELIYANNCYKRQFLAPGKEPKATFVVSDTTGLKAREYCNLHGLWAGTE</sequence>
<gene>
    <name evidence="10" type="ORF">LCGC14_1023240</name>
</gene>
<evidence type="ECO:0000256" key="5">
    <source>
        <dbReference type="ARBA" id="ARBA00022723"/>
    </source>
</evidence>
<dbReference type="InterPro" id="IPR002742">
    <property type="entry name" value="Desulfoferrodoxin_Fe-bd_dom"/>
</dbReference>
<dbReference type="SUPFAM" id="SSF57802">
    <property type="entry name" value="Rubredoxin-like"/>
    <property type="match status" value="1"/>
</dbReference>
<evidence type="ECO:0000313" key="10">
    <source>
        <dbReference type="EMBL" id="KKN11766.1"/>
    </source>
</evidence>
<name>A0A0F9QF00_9ZZZZ</name>
<keyword evidence="7" id="KW-0408">Iron</keyword>
<dbReference type="Gene3D" id="2.20.28.100">
    <property type="entry name" value="Desulphoferrodoxin, N-terminal domain"/>
    <property type="match status" value="1"/>
</dbReference>
<dbReference type="PANTHER" id="PTHR36541">
    <property type="entry name" value="SUPEROXIDE REDUCTASE-RELATED"/>
    <property type="match status" value="1"/>
</dbReference>
<dbReference type="CDD" id="cd00974">
    <property type="entry name" value="DSRD"/>
    <property type="match status" value="1"/>
</dbReference>
<dbReference type="PANTHER" id="PTHR36541:SF1">
    <property type="entry name" value="SUPEROXIDE REDUCTASE-RELATED"/>
    <property type="match status" value="1"/>
</dbReference>
<proteinExistence type="inferred from homology"/>
<dbReference type="SUPFAM" id="SSF49367">
    <property type="entry name" value="Superoxide reductase-like"/>
    <property type="match status" value="1"/>
</dbReference>
<keyword evidence="5" id="KW-0479">Metal-binding</keyword>
<evidence type="ECO:0000256" key="4">
    <source>
        <dbReference type="ARBA" id="ARBA00022448"/>
    </source>
</evidence>
<dbReference type="GO" id="GO:0019430">
    <property type="term" value="P:removal of superoxide radicals"/>
    <property type="evidence" value="ECO:0007669"/>
    <property type="project" value="InterPro"/>
</dbReference>
<comment type="caution">
    <text evidence="10">The sequence shown here is derived from an EMBL/GenBank/DDBJ whole genome shotgun (WGS) entry which is preliminary data.</text>
</comment>
<comment type="similarity">
    <text evidence="3">Belongs to the desulfoferrodoxin family.</text>
</comment>
<dbReference type="InterPro" id="IPR004462">
    <property type="entry name" value="Desulfoferrodoxin_N"/>
</dbReference>
<dbReference type="InterPro" id="IPR038094">
    <property type="entry name" value="Desulfoferrodoxin_N_sf"/>
</dbReference>
<protein>
    <recommendedName>
        <fullName evidence="11">Desulfoferrodoxin</fullName>
    </recommendedName>
</protein>
<evidence type="ECO:0000256" key="7">
    <source>
        <dbReference type="ARBA" id="ARBA00023004"/>
    </source>
</evidence>
<dbReference type="GO" id="GO:0005506">
    <property type="term" value="F:iron ion binding"/>
    <property type="evidence" value="ECO:0007669"/>
    <property type="project" value="InterPro"/>
</dbReference>
<evidence type="ECO:0000259" key="9">
    <source>
        <dbReference type="Pfam" id="PF06397"/>
    </source>
</evidence>
<dbReference type="NCBIfam" id="TIGR00319">
    <property type="entry name" value="desulf_FeS4"/>
    <property type="match status" value="1"/>
</dbReference>
<evidence type="ECO:0000256" key="2">
    <source>
        <dbReference type="ARBA" id="ARBA00001973"/>
    </source>
</evidence>
<dbReference type="EMBL" id="LAZR01004102">
    <property type="protein sequence ID" value="KKN11766.1"/>
    <property type="molecule type" value="Genomic_DNA"/>
</dbReference>
<evidence type="ECO:0000256" key="3">
    <source>
        <dbReference type="ARBA" id="ARBA00005941"/>
    </source>
</evidence>
<feature type="domain" description="Desulfoferrodoxin N-terminal" evidence="9">
    <location>
        <begin position="49"/>
        <end position="83"/>
    </location>
</feature>
<dbReference type="Gene3D" id="2.60.40.730">
    <property type="entry name" value="SOR catalytic domain"/>
    <property type="match status" value="1"/>
</dbReference>
<dbReference type="GO" id="GO:0016491">
    <property type="term" value="F:oxidoreductase activity"/>
    <property type="evidence" value="ECO:0007669"/>
    <property type="project" value="InterPro"/>
</dbReference>
<dbReference type="InterPro" id="IPR036073">
    <property type="entry name" value="Desulfoferrodoxin_Fe-bd_dom_sf"/>
</dbReference>
<keyword evidence="4" id="KW-0813">Transport</keyword>
<dbReference type="NCBIfam" id="TIGR00320">
    <property type="entry name" value="dfx_rbo"/>
    <property type="match status" value="1"/>
</dbReference>
<dbReference type="Pfam" id="PF06397">
    <property type="entry name" value="Desulfoferrod_N"/>
    <property type="match status" value="1"/>
</dbReference>
<dbReference type="AlphaFoldDB" id="A0A0F9QF00"/>